<accession>A0A380MJU6</accession>
<gene>
    <name evidence="1" type="ORF">NCTC7807_00017</name>
</gene>
<sequence length="62" mass="6304">MSRIKGASLAEVVTRHLHAAGRTVAGEKGGRAANAVISAVGLGRIDICDHPACPDCAPIDRA</sequence>
<evidence type="ECO:0000313" key="2">
    <source>
        <dbReference type="Proteomes" id="UP000254150"/>
    </source>
</evidence>
<dbReference type="EMBL" id="UHID01000001">
    <property type="protein sequence ID" value="SUO92890.1"/>
    <property type="molecule type" value="Genomic_DNA"/>
</dbReference>
<proteinExistence type="predicted"/>
<dbReference type="AlphaFoldDB" id="A0A380MJU6"/>
<organism evidence="1 2">
    <name type="scientific">Streptomyces griseus</name>
    <dbReference type="NCBI Taxonomy" id="1911"/>
    <lineage>
        <taxon>Bacteria</taxon>
        <taxon>Bacillati</taxon>
        <taxon>Actinomycetota</taxon>
        <taxon>Actinomycetes</taxon>
        <taxon>Kitasatosporales</taxon>
        <taxon>Streptomycetaceae</taxon>
        <taxon>Streptomyces</taxon>
    </lineage>
</organism>
<evidence type="ECO:0000313" key="1">
    <source>
        <dbReference type="EMBL" id="SUO92890.1"/>
    </source>
</evidence>
<name>A0A380MJU6_STRGR</name>
<dbReference type="Proteomes" id="UP000254150">
    <property type="component" value="Unassembled WGS sequence"/>
</dbReference>
<protein>
    <submittedName>
        <fullName evidence="1">Uncharacterized protein</fullName>
    </submittedName>
</protein>
<reference evidence="1 2" key="1">
    <citation type="submission" date="2018-06" db="EMBL/GenBank/DDBJ databases">
        <authorList>
            <consortium name="Pathogen Informatics"/>
            <person name="Doyle S."/>
        </authorList>
    </citation>
    <scope>NUCLEOTIDE SEQUENCE [LARGE SCALE GENOMIC DNA]</scope>
    <source>
        <strain evidence="1 2">NCTC7807</strain>
    </source>
</reference>
<dbReference type="RefSeq" id="WP_115067627.1">
    <property type="nucleotide sequence ID" value="NZ_UHID01000001.1"/>
</dbReference>